<keyword evidence="3" id="KW-1185">Reference proteome</keyword>
<organism evidence="2 3">
    <name type="scientific">Cytobacillus horneckiae</name>
    <dbReference type="NCBI Taxonomy" id="549687"/>
    <lineage>
        <taxon>Bacteria</taxon>
        <taxon>Bacillati</taxon>
        <taxon>Bacillota</taxon>
        <taxon>Bacilli</taxon>
        <taxon>Bacillales</taxon>
        <taxon>Bacillaceae</taxon>
        <taxon>Cytobacillus</taxon>
    </lineage>
</organism>
<feature type="domain" description="DinB-like" evidence="1">
    <location>
        <begin position="20"/>
        <end position="154"/>
    </location>
</feature>
<protein>
    <submittedName>
        <fullName evidence="2">DinB family protein</fullName>
    </submittedName>
</protein>
<dbReference type="EMBL" id="PISD01000023">
    <property type="protein sequence ID" value="PKG28831.1"/>
    <property type="molecule type" value="Genomic_DNA"/>
</dbReference>
<evidence type="ECO:0000313" key="2">
    <source>
        <dbReference type="EMBL" id="PKG28831.1"/>
    </source>
</evidence>
<dbReference type="SUPFAM" id="SSF109854">
    <property type="entry name" value="DinB/YfiT-like putative metalloenzymes"/>
    <property type="match status" value="1"/>
</dbReference>
<gene>
    <name evidence="2" type="ORF">CWS20_11730</name>
</gene>
<comment type="caution">
    <text evidence="2">The sequence shown here is derived from an EMBL/GenBank/DDBJ whole genome shotgun (WGS) entry which is preliminary data.</text>
</comment>
<evidence type="ECO:0000259" key="1">
    <source>
        <dbReference type="Pfam" id="PF12867"/>
    </source>
</evidence>
<evidence type="ECO:0000313" key="3">
    <source>
        <dbReference type="Proteomes" id="UP000233343"/>
    </source>
</evidence>
<reference evidence="2 3" key="1">
    <citation type="journal article" date="2010" name="Int. J. Syst. Evol. Microbiol.">
        <title>Bacillus horneckiae sp. nov., isolated from a spacecraft-assembly clean room.</title>
        <authorList>
            <person name="Vaishampayan P."/>
            <person name="Probst A."/>
            <person name="Krishnamurthi S."/>
            <person name="Ghosh S."/>
            <person name="Osman S."/>
            <person name="McDowall A."/>
            <person name="Ruckmani A."/>
            <person name="Mayilraj S."/>
            <person name="Venkateswaran K."/>
        </authorList>
    </citation>
    <scope>NUCLEOTIDE SEQUENCE [LARGE SCALE GENOMIC DNA]</scope>
    <source>
        <strain evidence="3">1PO1SC</strain>
    </source>
</reference>
<proteinExistence type="predicted"/>
<dbReference type="Gene3D" id="1.20.120.450">
    <property type="entry name" value="dinb family like domain"/>
    <property type="match status" value="1"/>
</dbReference>
<dbReference type="Proteomes" id="UP000233343">
    <property type="component" value="Unassembled WGS sequence"/>
</dbReference>
<dbReference type="InterPro" id="IPR024775">
    <property type="entry name" value="DinB-like"/>
</dbReference>
<dbReference type="InterPro" id="IPR034660">
    <property type="entry name" value="DinB/YfiT-like"/>
</dbReference>
<accession>A0A2N0ZH53</accession>
<dbReference type="AlphaFoldDB" id="A0A2N0ZH53"/>
<sequence>MKYGWSEVKHMNEREAILAHHRKAIEFVKNISKNQWRTRIEEGKWTVAEVIGHLPAWDEFVLKKRIPLLFFHVPLPKGPEAGKLNEASAKLAREQSQRETTAQFVDIRTQLYEAIRNIPLHRWQESLTIGSSTLTLADYLQGLKEHDEHHFSQIKALYERE</sequence>
<name>A0A2N0ZH53_9BACI</name>
<dbReference type="Pfam" id="PF12867">
    <property type="entry name" value="DinB_2"/>
    <property type="match status" value="1"/>
</dbReference>